<name>A0AA85JSW3_TRIRE</name>
<dbReference type="InterPro" id="IPR045860">
    <property type="entry name" value="Snake_toxin-like_sf"/>
</dbReference>
<keyword evidence="1" id="KW-0472">Membrane</keyword>
<dbReference type="AlphaFoldDB" id="A0AA85JSW3"/>
<reference evidence="2" key="1">
    <citation type="submission" date="2022-06" db="EMBL/GenBank/DDBJ databases">
        <authorList>
            <person name="Berger JAMES D."/>
            <person name="Berger JAMES D."/>
        </authorList>
    </citation>
    <scope>NUCLEOTIDE SEQUENCE [LARGE SCALE GENOMIC DNA]</scope>
</reference>
<evidence type="ECO:0000313" key="2">
    <source>
        <dbReference type="Proteomes" id="UP000050795"/>
    </source>
</evidence>
<protein>
    <submittedName>
        <fullName evidence="3">Uncharacterized protein</fullName>
    </submittedName>
</protein>
<evidence type="ECO:0000313" key="3">
    <source>
        <dbReference type="WBParaSite" id="TREG1_44830.1"/>
    </source>
</evidence>
<feature type="transmembrane region" description="Helical" evidence="1">
    <location>
        <begin position="122"/>
        <end position="142"/>
    </location>
</feature>
<proteinExistence type="predicted"/>
<dbReference type="WBParaSite" id="TREG1_44830.1">
    <property type="protein sequence ID" value="TREG1_44830.1"/>
    <property type="gene ID" value="TREG1_44830"/>
</dbReference>
<accession>A0AA85JSW3</accession>
<keyword evidence="1" id="KW-0812">Transmembrane</keyword>
<reference evidence="3" key="2">
    <citation type="submission" date="2023-11" db="UniProtKB">
        <authorList>
            <consortium name="WormBaseParasite"/>
        </authorList>
    </citation>
    <scope>IDENTIFICATION</scope>
</reference>
<dbReference type="Proteomes" id="UP000050795">
    <property type="component" value="Unassembled WGS sequence"/>
</dbReference>
<keyword evidence="2" id="KW-1185">Reference proteome</keyword>
<sequence length="144" mass="16441">MIISDCFRHSWNWITHLNLKSIKVQTERMKMIVSRMLMTAIVLSVVVDSIVASDCYECINCKHVDRRTPRKSNCGGCLKYVFNGQGNRVDRQCVATCNGVQQTTDYRVYCCRGNLCNSSSKVTLNATFIYSILFIAVTTIFYNK</sequence>
<organism evidence="2 3">
    <name type="scientific">Trichobilharzia regenti</name>
    <name type="common">Nasal bird schistosome</name>
    <dbReference type="NCBI Taxonomy" id="157069"/>
    <lineage>
        <taxon>Eukaryota</taxon>
        <taxon>Metazoa</taxon>
        <taxon>Spiralia</taxon>
        <taxon>Lophotrochozoa</taxon>
        <taxon>Platyhelminthes</taxon>
        <taxon>Trematoda</taxon>
        <taxon>Digenea</taxon>
        <taxon>Strigeidida</taxon>
        <taxon>Schistosomatoidea</taxon>
        <taxon>Schistosomatidae</taxon>
        <taxon>Trichobilharzia</taxon>
    </lineage>
</organism>
<keyword evidence="1" id="KW-1133">Transmembrane helix</keyword>
<dbReference type="SUPFAM" id="SSF57302">
    <property type="entry name" value="Snake toxin-like"/>
    <property type="match status" value="1"/>
</dbReference>
<evidence type="ECO:0000256" key="1">
    <source>
        <dbReference type="SAM" id="Phobius"/>
    </source>
</evidence>